<dbReference type="AlphaFoldDB" id="A0AAN9F4N4"/>
<gene>
    <name evidence="1" type="ORF">RIF29_19982</name>
</gene>
<keyword evidence="2" id="KW-1185">Reference proteome</keyword>
<dbReference type="EMBL" id="JAYWIO010000004">
    <property type="protein sequence ID" value="KAK7267313.1"/>
    <property type="molecule type" value="Genomic_DNA"/>
</dbReference>
<accession>A0AAN9F4N4</accession>
<evidence type="ECO:0000313" key="1">
    <source>
        <dbReference type="EMBL" id="KAK7267313.1"/>
    </source>
</evidence>
<dbReference type="Proteomes" id="UP001372338">
    <property type="component" value="Unassembled WGS sequence"/>
</dbReference>
<comment type="caution">
    <text evidence="1">The sequence shown here is derived from an EMBL/GenBank/DDBJ whole genome shotgun (WGS) entry which is preliminary data.</text>
</comment>
<organism evidence="1 2">
    <name type="scientific">Crotalaria pallida</name>
    <name type="common">Smooth rattlebox</name>
    <name type="synonym">Crotalaria striata</name>
    <dbReference type="NCBI Taxonomy" id="3830"/>
    <lineage>
        <taxon>Eukaryota</taxon>
        <taxon>Viridiplantae</taxon>
        <taxon>Streptophyta</taxon>
        <taxon>Embryophyta</taxon>
        <taxon>Tracheophyta</taxon>
        <taxon>Spermatophyta</taxon>
        <taxon>Magnoliopsida</taxon>
        <taxon>eudicotyledons</taxon>
        <taxon>Gunneridae</taxon>
        <taxon>Pentapetalae</taxon>
        <taxon>rosids</taxon>
        <taxon>fabids</taxon>
        <taxon>Fabales</taxon>
        <taxon>Fabaceae</taxon>
        <taxon>Papilionoideae</taxon>
        <taxon>50 kb inversion clade</taxon>
        <taxon>genistoids sensu lato</taxon>
        <taxon>core genistoids</taxon>
        <taxon>Crotalarieae</taxon>
        <taxon>Crotalaria</taxon>
    </lineage>
</organism>
<evidence type="ECO:0000313" key="2">
    <source>
        <dbReference type="Proteomes" id="UP001372338"/>
    </source>
</evidence>
<reference evidence="1 2" key="1">
    <citation type="submission" date="2024-01" db="EMBL/GenBank/DDBJ databases">
        <title>The genomes of 5 underutilized Papilionoideae crops provide insights into root nodulation and disease resistanc.</title>
        <authorList>
            <person name="Yuan L."/>
        </authorList>
    </citation>
    <scope>NUCLEOTIDE SEQUENCE [LARGE SCALE GENOMIC DNA]</scope>
    <source>
        <strain evidence="1">ZHUSHIDOU_FW_LH</strain>
        <tissue evidence="1">Leaf</tissue>
    </source>
</reference>
<proteinExistence type="predicted"/>
<sequence>MSERENLSSNILVLGCLYNSHTNSYHQELSSSRNMTLVVVVEALAVVEKKRGCCCVWWLSWVAAASGGCRGLLLLRVVATVMAAWRDYRGEEERRVGADDDMVVSWFSEAEDVFVHYLSNPLPLKLYYSDDNINSQPHAPFPQSLAPFSSSLHSLCYLN</sequence>
<name>A0AAN9F4N4_CROPI</name>
<dbReference type="PROSITE" id="PS51257">
    <property type="entry name" value="PROKAR_LIPOPROTEIN"/>
    <property type="match status" value="1"/>
</dbReference>
<protein>
    <submittedName>
        <fullName evidence="1">Uncharacterized protein</fullName>
    </submittedName>
</protein>